<evidence type="ECO:0000256" key="1">
    <source>
        <dbReference type="SAM" id="MobiDB-lite"/>
    </source>
</evidence>
<reference evidence="2" key="1">
    <citation type="submission" date="2022-12" db="EMBL/GenBank/DDBJ databases">
        <authorList>
            <person name="Petersen C."/>
        </authorList>
    </citation>
    <scope>NUCLEOTIDE SEQUENCE</scope>
    <source>
        <strain evidence="2">IBT 21472</strain>
    </source>
</reference>
<evidence type="ECO:0000313" key="3">
    <source>
        <dbReference type="Proteomes" id="UP001147746"/>
    </source>
</evidence>
<feature type="region of interest" description="Disordered" evidence="1">
    <location>
        <begin position="1"/>
        <end position="25"/>
    </location>
</feature>
<sequence>MSDAFGFQKRPIRKQPSTSSPPINTAIAHRPISFSLGTSNHAQLDNSRLAKTILSVTNLTMQAAEGVERGPAHYSAALT</sequence>
<gene>
    <name evidence="2" type="ORF">N7476_000515</name>
</gene>
<protein>
    <submittedName>
        <fullName evidence="2">Uncharacterized protein</fullName>
    </submittedName>
</protein>
<dbReference type="EMBL" id="JAPZBO010000001">
    <property type="protein sequence ID" value="KAJ5330732.1"/>
    <property type="molecule type" value="Genomic_DNA"/>
</dbReference>
<accession>A0A9W9QBP8</accession>
<dbReference type="Proteomes" id="UP001147746">
    <property type="component" value="Unassembled WGS sequence"/>
</dbReference>
<dbReference type="AlphaFoldDB" id="A0A9W9QBP8"/>
<reference evidence="2" key="2">
    <citation type="journal article" date="2023" name="IMA Fungus">
        <title>Comparative genomic study of the Penicillium genus elucidates a diverse pangenome and 15 lateral gene transfer events.</title>
        <authorList>
            <person name="Petersen C."/>
            <person name="Sorensen T."/>
            <person name="Nielsen M.R."/>
            <person name="Sondergaard T.E."/>
            <person name="Sorensen J.L."/>
            <person name="Fitzpatrick D.A."/>
            <person name="Frisvad J.C."/>
            <person name="Nielsen K.L."/>
        </authorList>
    </citation>
    <scope>NUCLEOTIDE SEQUENCE</scope>
    <source>
        <strain evidence="2">IBT 21472</strain>
    </source>
</reference>
<name>A0A9W9QBP8_9EURO</name>
<comment type="caution">
    <text evidence="2">The sequence shown here is derived from an EMBL/GenBank/DDBJ whole genome shotgun (WGS) entry which is preliminary data.</text>
</comment>
<proteinExistence type="predicted"/>
<keyword evidence="3" id="KW-1185">Reference proteome</keyword>
<evidence type="ECO:0000313" key="2">
    <source>
        <dbReference type="EMBL" id="KAJ5330732.1"/>
    </source>
</evidence>
<organism evidence="2 3">
    <name type="scientific">Penicillium atrosanguineum</name>
    <dbReference type="NCBI Taxonomy" id="1132637"/>
    <lineage>
        <taxon>Eukaryota</taxon>
        <taxon>Fungi</taxon>
        <taxon>Dikarya</taxon>
        <taxon>Ascomycota</taxon>
        <taxon>Pezizomycotina</taxon>
        <taxon>Eurotiomycetes</taxon>
        <taxon>Eurotiomycetidae</taxon>
        <taxon>Eurotiales</taxon>
        <taxon>Aspergillaceae</taxon>
        <taxon>Penicillium</taxon>
    </lineage>
</organism>